<proteinExistence type="predicted"/>
<dbReference type="RefSeq" id="XP_005717339.1">
    <property type="nucleotide sequence ID" value="XM_005717282.1"/>
</dbReference>
<evidence type="ECO:0000256" key="1">
    <source>
        <dbReference type="SAM" id="MobiDB-lite"/>
    </source>
</evidence>
<organism evidence="2 3">
    <name type="scientific">Chondrus crispus</name>
    <name type="common">Carrageen Irish moss</name>
    <name type="synonym">Polymorpha crispa</name>
    <dbReference type="NCBI Taxonomy" id="2769"/>
    <lineage>
        <taxon>Eukaryota</taxon>
        <taxon>Rhodophyta</taxon>
        <taxon>Florideophyceae</taxon>
        <taxon>Rhodymeniophycidae</taxon>
        <taxon>Gigartinales</taxon>
        <taxon>Gigartinaceae</taxon>
        <taxon>Chondrus</taxon>
    </lineage>
</organism>
<sequence length="51" mass="5829">MERDDFFDVSWEPGPLLSRDGLGEPETRARRLHRIFSGRTGRESSSQLLPA</sequence>
<dbReference type="EMBL" id="HG001843">
    <property type="protein sequence ID" value="CDF77555.1"/>
    <property type="molecule type" value="Genomic_DNA"/>
</dbReference>
<name>S0F311_CHOCR</name>
<dbReference type="Gramene" id="CDF77555">
    <property type="protein sequence ID" value="CDF77555"/>
    <property type="gene ID" value="CHC_T00005413001"/>
</dbReference>
<reference evidence="3" key="1">
    <citation type="journal article" date="2013" name="Proc. Natl. Acad. Sci. U.S.A.">
        <title>Genome structure and metabolic features in the red seaweed Chondrus crispus shed light on evolution of the Archaeplastida.</title>
        <authorList>
            <person name="Collen J."/>
            <person name="Porcel B."/>
            <person name="Carre W."/>
            <person name="Ball S.G."/>
            <person name="Chaparro C."/>
            <person name="Tonon T."/>
            <person name="Barbeyron T."/>
            <person name="Michel G."/>
            <person name="Noel B."/>
            <person name="Valentin K."/>
            <person name="Elias M."/>
            <person name="Artiguenave F."/>
            <person name="Arun A."/>
            <person name="Aury J.M."/>
            <person name="Barbosa-Neto J.F."/>
            <person name="Bothwell J.H."/>
            <person name="Bouget F.Y."/>
            <person name="Brillet L."/>
            <person name="Cabello-Hurtado F."/>
            <person name="Capella-Gutierrez S."/>
            <person name="Charrier B."/>
            <person name="Cladiere L."/>
            <person name="Cock J.M."/>
            <person name="Coelho S.M."/>
            <person name="Colleoni C."/>
            <person name="Czjzek M."/>
            <person name="Da Silva C."/>
            <person name="Delage L."/>
            <person name="Denoeud F."/>
            <person name="Deschamps P."/>
            <person name="Dittami S.M."/>
            <person name="Gabaldon T."/>
            <person name="Gachon C.M."/>
            <person name="Groisillier A."/>
            <person name="Herve C."/>
            <person name="Jabbari K."/>
            <person name="Katinka M."/>
            <person name="Kloareg B."/>
            <person name="Kowalczyk N."/>
            <person name="Labadie K."/>
            <person name="Leblanc C."/>
            <person name="Lopez P.J."/>
            <person name="McLachlan D.H."/>
            <person name="Meslet-Cladiere L."/>
            <person name="Moustafa A."/>
            <person name="Nehr Z."/>
            <person name="Nyvall Collen P."/>
            <person name="Panaud O."/>
            <person name="Partensky F."/>
            <person name="Poulain J."/>
            <person name="Rensing S.A."/>
            <person name="Rousvoal S."/>
            <person name="Samson G."/>
            <person name="Symeonidi A."/>
            <person name="Weissenbach J."/>
            <person name="Zambounis A."/>
            <person name="Wincker P."/>
            <person name="Boyen C."/>
        </authorList>
    </citation>
    <scope>NUCLEOTIDE SEQUENCE [LARGE SCALE GENOMIC DNA]</scope>
    <source>
        <strain evidence="3">cv. Stackhouse</strain>
    </source>
</reference>
<evidence type="ECO:0000313" key="2">
    <source>
        <dbReference type="EMBL" id="CDF77555.1"/>
    </source>
</evidence>
<dbReference type="KEGG" id="ccp:CHC_T00005413001"/>
<evidence type="ECO:0000313" key="3">
    <source>
        <dbReference type="Proteomes" id="UP000012073"/>
    </source>
</evidence>
<dbReference type="AlphaFoldDB" id="S0F311"/>
<protein>
    <submittedName>
        <fullName evidence="2">Uncharacterized protein</fullName>
    </submittedName>
</protein>
<dbReference type="Proteomes" id="UP000012073">
    <property type="component" value="Unassembled WGS sequence"/>
</dbReference>
<dbReference type="GeneID" id="17325050"/>
<feature type="region of interest" description="Disordered" evidence="1">
    <location>
        <begin position="1"/>
        <end position="51"/>
    </location>
</feature>
<accession>S0F311</accession>
<keyword evidence="3" id="KW-1185">Reference proteome</keyword>
<gene>
    <name evidence="2" type="ORF">CHC_T00005413001</name>
</gene>